<proteinExistence type="predicted"/>
<dbReference type="PROSITE" id="PS50005">
    <property type="entry name" value="TPR"/>
    <property type="match status" value="2"/>
</dbReference>
<name>A0A9E4KCW8_9GAMM</name>
<feature type="signal peptide" evidence="5">
    <location>
        <begin position="1"/>
        <end position="30"/>
    </location>
</feature>
<reference evidence="7" key="1">
    <citation type="journal article" date="2021" name="Proc. Natl. Acad. Sci. U.S.A.">
        <title>Global biogeography of chemosynthetic symbionts reveals both localized and globally distributed symbiont groups. .</title>
        <authorList>
            <person name="Osvatic J.T."/>
            <person name="Wilkins L.G.E."/>
            <person name="Leibrecht L."/>
            <person name="Leray M."/>
            <person name="Zauner S."/>
            <person name="Polzin J."/>
            <person name="Camacho Y."/>
            <person name="Gros O."/>
            <person name="van Gils J.A."/>
            <person name="Eisen J.A."/>
            <person name="Petersen J.M."/>
            <person name="Yuen B."/>
        </authorList>
    </citation>
    <scope>NUCLEOTIDE SEQUENCE</scope>
    <source>
        <strain evidence="7">MAGclacostrist064TRANS</strain>
    </source>
</reference>
<dbReference type="PANTHER" id="PTHR12558:SF13">
    <property type="entry name" value="CELL DIVISION CYCLE PROTEIN 27 HOMOLOG"/>
    <property type="match status" value="1"/>
</dbReference>
<dbReference type="Pfam" id="PF14559">
    <property type="entry name" value="TPR_19"/>
    <property type="match status" value="1"/>
</dbReference>
<evidence type="ECO:0000256" key="5">
    <source>
        <dbReference type="SAM" id="SignalP"/>
    </source>
</evidence>
<comment type="caution">
    <text evidence="7">The sequence shown here is derived from an EMBL/GenBank/DDBJ whole genome shotgun (WGS) entry which is preliminary data.</text>
</comment>
<evidence type="ECO:0000256" key="1">
    <source>
        <dbReference type="ARBA" id="ARBA00004442"/>
    </source>
</evidence>
<evidence type="ECO:0000256" key="4">
    <source>
        <dbReference type="PROSITE-ProRule" id="PRU00339"/>
    </source>
</evidence>
<evidence type="ECO:0000313" key="8">
    <source>
        <dbReference type="Proteomes" id="UP000886667"/>
    </source>
</evidence>
<keyword evidence="3" id="KW-0998">Cell outer membrane</keyword>
<comment type="subcellular location">
    <subcellularLocation>
        <location evidence="1">Cell outer membrane</location>
    </subcellularLocation>
</comment>
<gene>
    <name evidence="7" type="ORF">JAZ07_12825</name>
</gene>
<feature type="domain" description="FecR protein" evidence="6">
    <location>
        <begin position="70"/>
        <end position="163"/>
    </location>
</feature>
<dbReference type="SUPFAM" id="SSF81901">
    <property type="entry name" value="HCP-like"/>
    <property type="match status" value="1"/>
</dbReference>
<sequence length="1114" mass="124064">MVTRYTITTTFKHLFLFWLLSLSTSTALHADDCQPVVARMVALQGEAEVRRSEADSWGSVNRDSSFCPGDQLRVKDNSRVGLQLNNETFLRLSEQSNIRFAPPADQQTSWLEIIKGIAHFISRITRPAQVNTPYVNASIEGTEFTVEVTDSTTLISVAEGKVRAHNSQGEALLSSGEMAETSQGNAPVVSQMVNPLDAVQWALYYPAIIDFTRQGSSANDSINRSYQAYRQGKHSEAFELLERSASEKDSDTLNFRAALNLAVGQIEAATRDIQQLLADNPQNATALALKSIVATIQNQQDSALSSAQQAVAASPDSTTALLALSYARQSRFELDKALDAATEATRQAPDNALAWSRLSQLHLMFRQMDEATAAAQKAVAINPQIALSQTTLGFSHLIELDLEDARQAFQQAISLDQASPMPRLGLGLVTIREGDLSEGRQLLETAVHLDPGNALLRSYLGKAYYEEKRNDEAGKQFELAKQRDPLDPTAWFYDAILKQSENRPVEALVDIQNAIDLNDKRAIYRSRLLLDEDRASRNISQANIYTTLGFPRLALKESWQSLNSDPANASAHQFLSDSYAGIIRHEIAQVSELLQAQLLQSEITAPISPSASETNLFAFENSGPSITGLNEYNPLFNRQRLAFQASALTGSNNTRGGEIVAGAFANRGMISAGHFRESSDGFRENNDSEQTISNLFAQFRLNHELSIQGEVKQKEGEFGDLLLRFEPDSFNESLRRNIDSDSYRIGLNYSPDIKQTLIFSASSQDLEDSDTRTGSEISLDSDGKQYEAQYIFTTEMFDINAGAGYLTSDQTTLSSFKFFGFIITEEEELTVEQKTANLYLNYPWQMGSFVVGFDYVDIDDEVSIDKSKFNPKLGAIVNITEETSFRLAAFKALRPVIINQQTLTPTTLIGFNQYFDDYLGAESTRYALALDHSFNASLHTGIELTRRNIENEFESAFISDETHKEHDHLLYAYYEISPNIGISGEYSYEKFERDFTEGVIEIDRPASLLTQTTTLGLTYAHVSGLYSRIKGNYVDQEIENIELMGTSSDSDQFWVTDLSLGFRLPKRMGKIEILTKNVFDKEFNYQSINPGTGTPQSSPFYPERSFQIKAELAL</sequence>
<dbReference type="InterPro" id="IPR011990">
    <property type="entry name" value="TPR-like_helical_dom_sf"/>
</dbReference>
<feature type="repeat" description="TPR" evidence="4">
    <location>
        <begin position="386"/>
        <end position="419"/>
    </location>
</feature>
<evidence type="ECO:0000256" key="3">
    <source>
        <dbReference type="ARBA" id="ARBA00023237"/>
    </source>
</evidence>
<dbReference type="SMART" id="SM00028">
    <property type="entry name" value="TPR"/>
    <property type="match status" value="8"/>
</dbReference>
<dbReference type="EMBL" id="JAEPCM010000450">
    <property type="protein sequence ID" value="MCG7947221.1"/>
    <property type="molecule type" value="Genomic_DNA"/>
</dbReference>
<dbReference type="Gene3D" id="1.25.40.10">
    <property type="entry name" value="Tetratricopeptide repeat domain"/>
    <property type="match status" value="2"/>
</dbReference>
<dbReference type="AlphaFoldDB" id="A0A9E4KCW8"/>
<keyword evidence="5" id="KW-0732">Signal</keyword>
<dbReference type="Pfam" id="PF13432">
    <property type="entry name" value="TPR_16"/>
    <property type="match status" value="2"/>
</dbReference>
<protein>
    <submittedName>
        <fullName evidence="7">FecR domain-containing protein</fullName>
    </submittedName>
</protein>
<organism evidence="7 8">
    <name type="scientific">Candidatus Thiodiazotropha taylori</name>
    <dbReference type="NCBI Taxonomy" id="2792791"/>
    <lineage>
        <taxon>Bacteria</taxon>
        <taxon>Pseudomonadati</taxon>
        <taxon>Pseudomonadota</taxon>
        <taxon>Gammaproteobacteria</taxon>
        <taxon>Chromatiales</taxon>
        <taxon>Sedimenticolaceae</taxon>
        <taxon>Candidatus Thiodiazotropha</taxon>
    </lineage>
</organism>
<evidence type="ECO:0000313" key="7">
    <source>
        <dbReference type="EMBL" id="MCG7947221.1"/>
    </source>
</evidence>
<dbReference type="PANTHER" id="PTHR12558">
    <property type="entry name" value="CELL DIVISION CYCLE 16,23,27"/>
    <property type="match status" value="1"/>
</dbReference>
<dbReference type="Gene3D" id="2.60.120.1440">
    <property type="match status" value="1"/>
</dbReference>
<dbReference type="InterPro" id="IPR019734">
    <property type="entry name" value="TPR_rpt"/>
</dbReference>
<feature type="chain" id="PRO_5039592476" evidence="5">
    <location>
        <begin position="31"/>
        <end position="1114"/>
    </location>
</feature>
<dbReference type="SUPFAM" id="SSF56935">
    <property type="entry name" value="Porins"/>
    <property type="match status" value="1"/>
</dbReference>
<dbReference type="InterPro" id="IPR006860">
    <property type="entry name" value="FecR"/>
</dbReference>
<accession>A0A9E4KCW8</accession>
<keyword evidence="4" id="KW-0802">TPR repeat</keyword>
<dbReference type="GO" id="GO:0009279">
    <property type="term" value="C:cell outer membrane"/>
    <property type="evidence" value="ECO:0007669"/>
    <property type="project" value="UniProtKB-SubCell"/>
</dbReference>
<dbReference type="InterPro" id="IPR036942">
    <property type="entry name" value="Beta-barrel_TonB_sf"/>
</dbReference>
<dbReference type="Proteomes" id="UP000886667">
    <property type="component" value="Unassembled WGS sequence"/>
</dbReference>
<evidence type="ECO:0000256" key="2">
    <source>
        <dbReference type="ARBA" id="ARBA00023136"/>
    </source>
</evidence>
<dbReference type="Gene3D" id="2.40.170.20">
    <property type="entry name" value="TonB-dependent receptor, beta-barrel domain"/>
    <property type="match status" value="1"/>
</dbReference>
<keyword evidence="2" id="KW-0472">Membrane</keyword>
<dbReference type="Pfam" id="PF04773">
    <property type="entry name" value="FecR"/>
    <property type="match status" value="1"/>
</dbReference>
<evidence type="ECO:0000259" key="6">
    <source>
        <dbReference type="Pfam" id="PF04773"/>
    </source>
</evidence>
<feature type="repeat" description="TPR" evidence="4">
    <location>
        <begin position="352"/>
        <end position="385"/>
    </location>
</feature>
<dbReference type="SUPFAM" id="SSF48452">
    <property type="entry name" value="TPR-like"/>
    <property type="match status" value="1"/>
</dbReference>